<dbReference type="EMBL" id="FNRV01000001">
    <property type="protein sequence ID" value="SEB98372.1"/>
    <property type="molecule type" value="Genomic_DNA"/>
</dbReference>
<proteinExistence type="predicted"/>
<reference evidence="1 2" key="1">
    <citation type="submission" date="2016-10" db="EMBL/GenBank/DDBJ databases">
        <authorList>
            <person name="Varghese N."/>
            <person name="Submissions S."/>
        </authorList>
    </citation>
    <scope>NUCLEOTIDE SEQUENCE [LARGE SCALE GENOMIC DNA]</scope>
    <source>
        <strain evidence="1 2">DSM 18327</strain>
    </source>
</reference>
<evidence type="ECO:0000313" key="1">
    <source>
        <dbReference type="EMBL" id="SEB98372.1"/>
    </source>
</evidence>
<protein>
    <submittedName>
        <fullName evidence="1">Uncharacterized protein</fullName>
    </submittedName>
</protein>
<gene>
    <name evidence="1" type="ORF">SAMN05216205_1154</name>
</gene>
<sequence length="80" mass="8750">MPLEYADNPLYAKANGVAATYAILALIETLRRSNALDASLFAQVMQEIGPDLSTEPEPGYEEQIHVMLKHYLKAAGSISQ</sequence>
<keyword evidence="2" id="KW-1185">Reference proteome</keyword>
<organism evidence="1 2">
    <name type="scientific">Pseudomonas mohnii</name>
    <dbReference type="NCBI Taxonomy" id="395600"/>
    <lineage>
        <taxon>Bacteria</taxon>
        <taxon>Pseudomonadati</taxon>
        <taxon>Pseudomonadota</taxon>
        <taxon>Gammaproteobacteria</taxon>
        <taxon>Pseudomonadales</taxon>
        <taxon>Pseudomonadaceae</taxon>
        <taxon>Pseudomonas</taxon>
    </lineage>
</organism>
<comment type="caution">
    <text evidence="1">The sequence shown here is derived from an EMBL/GenBank/DDBJ whole genome shotgun (WGS) entry which is preliminary data.</text>
</comment>
<evidence type="ECO:0000313" key="2">
    <source>
        <dbReference type="Proteomes" id="UP000199665"/>
    </source>
</evidence>
<dbReference type="Proteomes" id="UP000199665">
    <property type="component" value="Unassembled WGS sequence"/>
</dbReference>
<dbReference type="RefSeq" id="WP_047530906.1">
    <property type="nucleotide sequence ID" value="NZ_FNRV01000001.1"/>
</dbReference>
<accession>A0ABY0XRK2</accession>
<name>A0ABY0XRK2_9PSED</name>